<evidence type="ECO:0000313" key="1">
    <source>
        <dbReference type="EMBL" id="VEL27055.1"/>
    </source>
</evidence>
<dbReference type="EMBL" id="CAAALY010084582">
    <property type="protein sequence ID" value="VEL27055.1"/>
    <property type="molecule type" value="Genomic_DNA"/>
</dbReference>
<accession>A0A3S5CJQ6</accession>
<protein>
    <submittedName>
        <fullName evidence="1">Uncharacterized protein</fullName>
    </submittedName>
</protein>
<comment type="caution">
    <text evidence="1">The sequence shown here is derived from an EMBL/GenBank/DDBJ whole genome shotgun (WGS) entry which is preliminary data.</text>
</comment>
<name>A0A3S5CJQ6_9PLAT</name>
<proteinExistence type="predicted"/>
<organism evidence="1 2">
    <name type="scientific">Protopolystoma xenopodis</name>
    <dbReference type="NCBI Taxonomy" id="117903"/>
    <lineage>
        <taxon>Eukaryota</taxon>
        <taxon>Metazoa</taxon>
        <taxon>Spiralia</taxon>
        <taxon>Lophotrochozoa</taxon>
        <taxon>Platyhelminthes</taxon>
        <taxon>Monogenea</taxon>
        <taxon>Polyopisthocotylea</taxon>
        <taxon>Polystomatidea</taxon>
        <taxon>Polystomatidae</taxon>
        <taxon>Protopolystoma</taxon>
    </lineage>
</organism>
<reference evidence="1" key="1">
    <citation type="submission" date="2018-11" db="EMBL/GenBank/DDBJ databases">
        <authorList>
            <consortium name="Pathogen Informatics"/>
        </authorList>
    </citation>
    <scope>NUCLEOTIDE SEQUENCE</scope>
</reference>
<evidence type="ECO:0000313" key="2">
    <source>
        <dbReference type="Proteomes" id="UP000784294"/>
    </source>
</evidence>
<sequence length="124" mass="13612">MIDVNANDAPVGFITLQIEVFKHPGSGEFKVITKSKFTFLYCMIHSQKHVILLLHDTKACLQMLSLLASFSSASASLPAKVVASTLPNVNGPNDILGQTKDLGLCCLYHKNGPDLRQGRMDRLR</sequence>
<dbReference type="Proteomes" id="UP000784294">
    <property type="component" value="Unassembled WGS sequence"/>
</dbReference>
<keyword evidence="2" id="KW-1185">Reference proteome</keyword>
<gene>
    <name evidence="1" type="ORF">PXEA_LOCUS20495</name>
</gene>
<dbReference type="AlphaFoldDB" id="A0A3S5CJQ6"/>